<feature type="domain" description="GATA-type" evidence="7">
    <location>
        <begin position="662"/>
        <end position="689"/>
    </location>
</feature>
<keyword evidence="9" id="KW-1185">Reference proteome</keyword>
<keyword evidence="1" id="KW-0285">Flavoprotein</keyword>
<keyword evidence="2" id="KW-0288">FMN</keyword>
<dbReference type="Proteomes" id="UP001446871">
    <property type="component" value="Unassembled WGS sequence"/>
</dbReference>
<evidence type="ECO:0000313" key="8">
    <source>
        <dbReference type="EMBL" id="KAK8072802.1"/>
    </source>
</evidence>
<dbReference type="PROSITE" id="PS50112">
    <property type="entry name" value="PAS"/>
    <property type="match status" value="2"/>
</dbReference>
<feature type="domain" description="PAS" evidence="6">
    <location>
        <begin position="115"/>
        <end position="167"/>
    </location>
</feature>
<keyword evidence="4" id="KW-0479">Metal-binding</keyword>
<dbReference type="Pfam" id="PF00320">
    <property type="entry name" value="GATA"/>
    <property type="match status" value="1"/>
</dbReference>
<dbReference type="CDD" id="cd00202">
    <property type="entry name" value="ZnF_GATA"/>
    <property type="match status" value="1"/>
</dbReference>
<name>A0ABR1VPK5_9PEZI</name>
<sequence>MYLTGDDVPWAGPCDPYPTPSEGGSTVIRCHGDVQPSQIEPFHNVAHDGASGPGCPPFNAIFPFARPQELQLPPVLTESWPFEINLALALLESRPNPQIAHGTTHSLLPFVVTDALDPLDRIIYVADSFLAVTGYTREEVLGQNCRFLQSPDGIVVPGAARQAVSSESAYILREKVRERRETEHSIINYKKSGEAFLNNISIVPIPWGSSPTPRFIFGFSNVYDLGPPAIACRLGLDIPISLIAEPSSLVNEQSLTSASTVEWLDRAPITPYHRGDSTVVQGVEPVRTVPVGKPEVNEDMGTSSPPDLFSCLQGLENVGLTSLAAMTPSWNRTVLENMRALVQVLSPKGMIVYASTAHEKLGYSSSDLIGKSLADIYHPSDVAVLMRELKHTESTNLGLLLRLKQRSGQYAWFQSAGSVRTDHGRRWVTLTLLRQHISYLSSGALSEAHERSTNHSVWVKLSISGLILHIFGDSYKPLGLSANDLVGTSLQDLLKQRDAKAEFETLLGSARHGEVVSSTVILINGRGHRLETNIVLHPGALGDQTRPYYILAHCSILQSSARRKQKASSSAYRSHPYSVARSIASIATNNAVLASTMGDDGVNDDQDILGGLDPNRCGPLPYEIHHLKAANRVLHDELQGLLKRAKQRRQYRRRGGDLALGCANCHTKVSPEWRRGPSGIRNLCNRCGLRWAKTRRGSGGSRSTSSSLVGAPSVASSSTYATSTRASLDMEPLAGRPSPASKVFSQYSRITAVRHERTHASIDTEKPVDFGFRIPRGNG</sequence>
<evidence type="ECO:0000259" key="6">
    <source>
        <dbReference type="PROSITE" id="PS50112"/>
    </source>
</evidence>
<dbReference type="NCBIfam" id="TIGR00229">
    <property type="entry name" value="sensory_box"/>
    <property type="match status" value="1"/>
</dbReference>
<dbReference type="SMART" id="SM00091">
    <property type="entry name" value="PAS"/>
    <property type="match status" value="2"/>
</dbReference>
<dbReference type="PANTHER" id="PTHR47429:SF7">
    <property type="entry name" value="GATA-FACTOR"/>
    <property type="match status" value="1"/>
</dbReference>
<keyword evidence="3" id="KW-0157">Chromophore</keyword>
<gene>
    <name evidence="8" type="ORF">PG996_006150</name>
</gene>
<evidence type="ECO:0008006" key="10">
    <source>
        <dbReference type="Google" id="ProtNLM"/>
    </source>
</evidence>
<dbReference type="SUPFAM" id="SSF55785">
    <property type="entry name" value="PYP-like sensor domain (PAS domain)"/>
    <property type="match status" value="2"/>
</dbReference>
<feature type="domain" description="PAS" evidence="6">
    <location>
        <begin position="350"/>
        <end position="396"/>
    </location>
</feature>
<dbReference type="Gene3D" id="3.30.450.20">
    <property type="entry name" value="PAS domain"/>
    <property type="match status" value="2"/>
</dbReference>
<accession>A0ABR1VPK5</accession>
<dbReference type="SUPFAM" id="SSF57716">
    <property type="entry name" value="Glucocorticoid receptor-like (DNA-binding domain)"/>
    <property type="match status" value="1"/>
</dbReference>
<evidence type="ECO:0000256" key="5">
    <source>
        <dbReference type="SAM" id="MobiDB-lite"/>
    </source>
</evidence>
<dbReference type="PROSITE" id="PS50114">
    <property type="entry name" value="GATA_ZN_FINGER_2"/>
    <property type="match status" value="1"/>
</dbReference>
<dbReference type="PANTHER" id="PTHR47429">
    <property type="entry name" value="PROTEIN TWIN LOV 1"/>
    <property type="match status" value="1"/>
</dbReference>
<dbReference type="InterPro" id="IPR000014">
    <property type="entry name" value="PAS"/>
</dbReference>
<dbReference type="InterPro" id="IPR013088">
    <property type="entry name" value="Znf_NHR/GATA"/>
</dbReference>
<evidence type="ECO:0000259" key="7">
    <source>
        <dbReference type="PROSITE" id="PS50114"/>
    </source>
</evidence>
<evidence type="ECO:0000313" key="9">
    <source>
        <dbReference type="Proteomes" id="UP001446871"/>
    </source>
</evidence>
<feature type="region of interest" description="Disordered" evidence="5">
    <location>
        <begin position="694"/>
        <end position="716"/>
    </location>
</feature>
<evidence type="ECO:0000256" key="1">
    <source>
        <dbReference type="ARBA" id="ARBA00022630"/>
    </source>
</evidence>
<evidence type="ECO:0000256" key="2">
    <source>
        <dbReference type="ARBA" id="ARBA00022643"/>
    </source>
</evidence>
<evidence type="ECO:0000256" key="4">
    <source>
        <dbReference type="PROSITE-ProRule" id="PRU00094"/>
    </source>
</evidence>
<dbReference type="InterPro" id="IPR035965">
    <property type="entry name" value="PAS-like_dom_sf"/>
</dbReference>
<dbReference type="InterPro" id="IPR013767">
    <property type="entry name" value="PAS_fold"/>
</dbReference>
<protein>
    <recommendedName>
        <fullName evidence="10">White collar 1 protein</fullName>
    </recommendedName>
</protein>
<dbReference type="Gene3D" id="3.30.50.10">
    <property type="entry name" value="Erythroid Transcription Factor GATA-1, subunit A"/>
    <property type="match status" value="1"/>
</dbReference>
<dbReference type="CDD" id="cd00130">
    <property type="entry name" value="PAS"/>
    <property type="match status" value="2"/>
</dbReference>
<evidence type="ECO:0000256" key="3">
    <source>
        <dbReference type="ARBA" id="ARBA00022991"/>
    </source>
</evidence>
<organism evidence="8 9">
    <name type="scientific">Apiospora saccharicola</name>
    <dbReference type="NCBI Taxonomy" id="335842"/>
    <lineage>
        <taxon>Eukaryota</taxon>
        <taxon>Fungi</taxon>
        <taxon>Dikarya</taxon>
        <taxon>Ascomycota</taxon>
        <taxon>Pezizomycotina</taxon>
        <taxon>Sordariomycetes</taxon>
        <taxon>Xylariomycetidae</taxon>
        <taxon>Amphisphaeriales</taxon>
        <taxon>Apiosporaceae</taxon>
        <taxon>Apiospora</taxon>
    </lineage>
</organism>
<dbReference type="SMART" id="SM00401">
    <property type="entry name" value="ZnF_GATA"/>
    <property type="match status" value="1"/>
</dbReference>
<proteinExistence type="predicted"/>
<reference evidence="8 9" key="1">
    <citation type="submission" date="2023-01" db="EMBL/GenBank/DDBJ databases">
        <title>Analysis of 21 Apiospora genomes using comparative genomics revels a genus with tremendous synthesis potential of carbohydrate active enzymes and secondary metabolites.</title>
        <authorList>
            <person name="Sorensen T."/>
        </authorList>
    </citation>
    <scope>NUCLEOTIDE SEQUENCE [LARGE SCALE GENOMIC DNA]</scope>
    <source>
        <strain evidence="8 9">CBS 83171</strain>
    </source>
</reference>
<dbReference type="EMBL" id="JAQQWM010000003">
    <property type="protein sequence ID" value="KAK8072802.1"/>
    <property type="molecule type" value="Genomic_DNA"/>
</dbReference>
<comment type="caution">
    <text evidence="8">The sequence shown here is derived from an EMBL/GenBank/DDBJ whole genome shotgun (WGS) entry which is preliminary data.</text>
</comment>
<feature type="compositionally biased region" description="Low complexity" evidence="5">
    <location>
        <begin position="701"/>
        <end position="716"/>
    </location>
</feature>
<dbReference type="Pfam" id="PF13426">
    <property type="entry name" value="PAS_9"/>
    <property type="match status" value="1"/>
</dbReference>
<dbReference type="Pfam" id="PF00989">
    <property type="entry name" value="PAS"/>
    <property type="match status" value="1"/>
</dbReference>
<dbReference type="PROSITE" id="PS00344">
    <property type="entry name" value="GATA_ZN_FINGER_1"/>
    <property type="match status" value="1"/>
</dbReference>
<keyword evidence="4" id="KW-0863">Zinc-finger</keyword>
<dbReference type="InterPro" id="IPR000679">
    <property type="entry name" value="Znf_GATA"/>
</dbReference>
<keyword evidence="4" id="KW-0862">Zinc</keyword>